<dbReference type="CDD" id="cd06261">
    <property type="entry name" value="TM_PBP2"/>
    <property type="match status" value="1"/>
</dbReference>
<dbReference type="PROSITE" id="PS50928">
    <property type="entry name" value="ABC_TM1"/>
    <property type="match status" value="1"/>
</dbReference>
<evidence type="ECO:0000313" key="9">
    <source>
        <dbReference type="EMBL" id="NYK11883.1"/>
    </source>
</evidence>
<dbReference type="AlphaFoldDB" id="A0A853DVJ2"/>
<evidence type="ECO:0000259" key="8">
    <source>
        <dbReference type="PROSITE" id="PS50928"/>
    </source>
</evidence>
<sequence length="249" mass="26067">MTDILAAFGWVFDPANWAGPSGILARLGEHAWYSLLTLILAAVIALPIGLAIGHTGRFRGLAVGVSGALRAIPTLGLVVYLALITLNLSIIPPLIALTILAIPPVLAGAYSGLESVDRRTIDAARAMGMTELQILFKVEIPLSLPLIIGGIRSAALQVIATWTVAAILPVGGLGRFLFDGLAVQRYDEMLGGSILVIALALVTDGVFAIVQRLVVPRGVTAGKIQDVRSKDPWRPIGPSVPNHPVGNSS</sequence>
<name>A0A853DVJ2_9MICO</name>
<dbReference type="InterPro" id="IPR035906">
    <property type="entry name" value="MetI-like_sf"/>
</dbReference>
<protein>
    <submittedName>
        <fullName evidence="9">Osmoprotectant transport system permease protein</fullName>
    </submittedName>
</protein>
<dbReference type="InterPro" id="IPR000515">
    <property type="entry name" value="MetI-like"/>
</dbReference>
<dbReference type="SUPFAM" id="SSF161098">
    <property type="entry name" value="MetI-like"/>
    <property type="match status" value="1"/>
</dbReference>
<keyword evidence="5 6" id="KW-0472">Membrane</keyword>
<keyword evidence="10" id="KW-1185">Reference proteome</keyword>
<keyword evidence="2 6" id="KW-0813">Transport</keyword>
<feature type="transmembrane region" description="Helical" evidence="6">
    <location>
        <begin position="159"/>
        <end position="178"/>
    </location>
</feature>
<accession>A0A853DVJ2</accession>
<comment type="similarity">
    <text evidence="6">Belongs to the binding-protein-dependent transport system permease family.</text>
</comment>
<gene>
    <name evidence="9" type="ORF">HNR14_003764</name>
</gene>
<dbReference type="PANTHER" id="PTHR30177:SF33">
    <property type="entry name" value="POSSIBLE OSMOPROTECTANT (GLYCINE BETAINE_CARNITINE_CHOLINE_L-PROLINE) TRANSPORT INTEGRAL MEMBRANE PROTEIN ABC TRANSPORTER PROZ"/>
    <property type="match status" value="1"/>
</dbReference>
<dbReference type="GO" id="GO:0005886">
    <property type="term" value="C:plasma membrane"/>
    <property type="evidence" value="ECO:0007669"/>
    <property type="project" value="UniProtKB-SubCell"/>
</dbReference>
<organism evidence="9 10">
    <name type="scientific">Leifsonia naganoensis</name>
    <dbReference type="NCBI Taxonomy" id="150025"/>
    <lineage>
        <taxon>Bacteria</taxon>
        <taxon>Bacillati</taxon>
        <taxon>Actinomycetota</taxon>
        <taxon>Actinomycetes</taxon>
        <taxon>Micrococcales</taxon>
        <taxon>Microbacteriaceae</taxon>
        <taxon>Leifsonia</taxon>
    </lineage>
</organism>
<dbReference type="Proteomes" id="UP000521075">
    <property type="component" value="Unassembled WGS sequence"/>
</dbReference>
<feature type="domain" description="ABC transmembrane type-1" evidence="8">
    <location>
        <begin position="31"/>
        <end position="207"/>
    </location>
</feature>
<evidence type="ECO:0000256" key="7">
    <source>
        <dbReference type="SAM" id="MobiDB-lite"/>
    </source>
</evidence>
<evidence type="ECO:0000256" key="6">
    <source>
        <dbReference type="RuleBase" id="RU363032"/>
    </source>
</evidence>
<dbReference type="RefSeq" id="WP_179702210.1">
    <property type="nucleotide sequence ID" value="NZ_BAAAHA010000002.1"/>
</dbReference>
<feature type="transmembrane region" description="Helical" evidence="6">
    <location>
        <begin position="90"/>
        <end position="113"/>
    </location>
</feature>
<evidence type="ECO:0000256" key="2">
    <source>
        <dbReference type="ARBA" id="ARBA00022448"/>
    </source>
</evidence>
<feature type="transmembrane region" description="Helical" evidence="6">
    <location>
        <begin position="31"/>
        <end position="53"/>
    </location>
</feature>
<comment type="subcellular location">
    <subcellularLocation>
        <location evidence="6">Cell membrane</location>
        <topology evidence="6">Multi-pass membrane protein</topology>
    </subcellularLocation>
    <subcellularLocation>
        <location evidence="1">Membrane</location>
        <topology evidence="1">Multi-pass membrane protein</topology>
    </subcellularLocation>
</comment>
<feature type="region of interest" description="Disordered" evidence="7">
    <location>
        <begin position="230"/>
        <end position="249"/>
    </location>
</feature>
<keyword evidence="4 6" id="KW-1133">Transmembrane helix</keyword>
<feature type="transmembrane region" description="Helical" evidence="6">
    <location>
        <begin position="60"/>
        <end position="84"/>
    </location>
</feature>
<evidence type="ECO:0000256" key="1">
    <source>
        <dbReference type="ARBA" id="ARBA00004141"/>
    </source>
</evidence>
<dbReference type="GO" id="GO:0055085">
    <property type="term" value="P:transmembrane transport"/>
    <property type="evidence" value="ECO:0007669"/>
    <property type="project" value="InterPro"/>
</dbReference>
<keyword evidence="3 6" id="KW-0812">Transmembrane</keyword>
<dbReference type="InterPro" id="IPR051204">
    <property type="entry name" value="ABC_transp_perm/SBD"/>
</dbReference>
<dbReference type="Gene3D" id="1.10.3720.10">
    <property type="entry name" value="MetI-like"/>
    <property type="match status" value="1"/>
</dbReference>
<evidence type="ECO:0000256" key="3">
    <source>
        <dbReference type="ARBA" id="ARBA00022692"/>
    </source>
</evidence>
<evidence type="ECO:0000313" key="10">
    <source>
        <dbReference type="Proteomes" id="UP000521075"/>
    </source>
</evidence>
<evidence type="ECO:0000256" key="4">
    <source>
        <dbReference type="ARBA" id="ARBA00022989"/>
    </source>
</evidence>
<dbReference type="EMBL" id="JACCHJ010000001">
    <property type="protein sequence ID" value="NYK11883.1"/>
    <property type="molecule type" value="Genomic_DNA"/>
</dbReference>
<feature type="transmembrane region" description="Helical" evidence="6">
    <location>
        <begin position="190"/>
        <end position="210"/>
    </location>
</feature>
<evidence type="ECO:0000256" key="5">
    <source>
        <dbReference type="ARBA" id="ARBA00023136"/>
    </source>
</evidence>
<dbReference type="GO" id="GO:0031460">
    <property type="term" value="P:glycine betaine transport"/>
    <property type="evidence" value="ECO:0007669"/>
    <property type="project" value="TreeGrafter"/>
</dbReference>
<reference evidence="9 10" key="1">
    <citation type="submission" date="2020-07" db="EMBL/GenBank/DDBJ databases">
        <title>Sequencing the genomes of 1000 actinobacteria strains.</title>
        <authorList>
            <person name="Klenk H.-P."/>
        </authorList>
    </citation>
    <scope>NUCLEOTIDE SEQUENCE [LARGE SCALE GENOMIC DNA]</scope>
    <source>
        <strain evidence="9 10">DSM 15166</strain>
    </source>
</reference>
<dbReference type="PANTHER" id="PTHR30177">
    <property type="entry name" value="GLYCINE BETAINE/L-PROLINE TRANSPORT SYSTEM PERMEASE PROTEIN PROW"/>
    <property type="match status" value="1"/>
</dbReference>
<dbReference type="Pfam" id="PF00528">
    <property type="entry name" value="BPD_transp_1"/>
    <property type="match status" value="1"/>
</dbReference>
<proteinExistence type="inferred from homology"/>
<comment type="caution">
    <text evidence="9">The sequence shown here is derived from an EMBL/GenBank/DDBJ whole genome shotgun (WGS) entry which is preliminary data.</text>
</comment>